<dbReference type="Proteomes" id="UP000240744">
    <property type="component" value="Segment"/>
</dbReference>
<protein>
    <submittedName>
        <fullName evidence="1">Uncharacterized protein</fullName>
    </submittedName>
</protein>
<proteinExistence type="predicted"/>
<name>A0A2K9VIA0_9CAUD</name>
<dbReference type="EMBL" id="MG793454">
    <property type="protein sequence ID" value="AUV62012.1"/>
    <property type="molecule type" value="Genomic_DNA"/>
</dbReference>
<keyword evidence="2" id="KW-1185">Reference proteome</keyword>
<accession>A0A2K9VIA0</accession>
<evidence type="ECO:0000313" key="2">
    <source>
        <dbReference type="Proteomes" id="UP000240744"/>
    </source>
</evidence>
<organism evidence="1 2">
    <name type="scientific">Mycobacterium phage SWU2</name>
    <dbReference type="NCBI Taxonomy" id="2077150"/>
    <lineage>
        <taxon>Viruses</taxon>
        <taxon>Duplodnaviria</taxon>
        <taxon>Heunggongvirae</taxon>
        <taxon>Uroviricota</taxon>
        <taxon>Caudoviricetes</taxon>
        <taxon>Timshelvirus</taxon>
        <taxon>Timshelvirus SWU2</taxon>
    </lineage>
</organism>
<sequence length="91" mass="10142">MTYKTGDVAVVTGPIRLADGSPMVFFASGDVVDILRGEDEDGDVHAMRRSDGLDQYIWGKSLTPFNKIADDPNIEWVDGIHDYVHEEDDDE</sequence>
<reference evidence="1" key="1">
    <citation type="submission" date="2018-04" db="EMBL/GenBank/DDBJ databases">
        <title>Biology of a Novel Mycobacteriophage, SWU2, Isolated from Chinese Soil.</title>
        <authorList>
            <person name="Li C."/>
            <person name="Gu Y."/>
        </authorList>
    </citation>
    <scope>NUCLEOTIDE SEQUENCE</scope>
</reference>
<evidence type="ECO:0000313" key="1">
    <source>
        <dbReference type="EMBL" id="AUV62012.1"/>
    </source>
</evidence>
<gene>
    <name evidence="1" type="ORF">JX_gp53</name>
</gene>